<organism evidence="2">
    <name type="scientific">marine sediment metagenome</name>
    <dbReference type="NCBI Taxonomy" id="412755"/>
    <lineage>
        <taxon>unclassified sequences</taxon>
        <taxon>metagenomes</taxon>
        <taxon>ecological metagenomes</taxon>
    </lineage>
</organism>
<comment type="caution">
    <text evidence="2">The sequence shown here is derived from an EMBL/GenBank/DDBJ whole genome shotgun (WGS) entry which is preliminary data.</text>
</comment>
<feature type="non-terminal residue" evidence="2">
    <location>
        <position position="1"/>
    </location>
</feature>
<gene>
    <name evidence="2" type="ORF">S01H4_64422</name>
</gene>
<keyword evidence="1" id="KW-0175">Coiled coil</keyword>
<reference evidence="2" key="1">
    <citation type="journal article" date="2014" name="Front. Microbiol.">
        <title>High frequency of phylogenetically diverse reductive dehalogenase-homologous genes in deep subseafloor sedimentary metagenomes.</title>
        <authorList>
            <person name="Kawai M."/>
            <person name="Futagami T."/>
            <person name="Toyoda A."/>
            <person name="Takaki Y."/>
            <person name="Nishi S."/>
            <person name="Hori S."/>
            <person name="Arai W."/>
            <person name="Tsubouchi T."/>
            <person name="Morono Y."/>
            <person name="Uchiyama I."/>
            <person name="Ito T."/>
            <person name="Fujiyama A."/>
            <person name="Inagaki F."/>
            <person name="Takami H."/>
        </authorList>
    </citation>
    <scope>NUCLEOTIDE SEQUENCE</scope>
    <source>
        <strain evidence="2">Expedition CK06-06</strain>
    </source>
</reference>
<dbReference type="EMBL" id="BART01039061">
    <property type="protein sequence ID" value="GAH10288.1"/>
    <property type="molecule type" value="Genomic_DNA"/>
</dbReference>
<evidence type="ECO:0000313" key="2">
    <source>
        <dbReference type="EMBL" id="GAH10288.1"/>
    </source>
</evidence>
<evidence type="ECO:0000256" key="1">
    <source>
        <dbReference type="SAM" id="Coils"/>
    </source>
</evidence>
<protein>
    <submittedName>
        <fullName evidence="2">Uncharacterized protein</fullName>
    </submittedName>
</protein>
<feature type="non-terminal residue" evidence="2">
    <location>
        <position position="126"/>
    </location>
</feature>
<accession>X1ENQ4</accession>
<proteinExistence type="predicted"/>
<name>X1ENQ4_9ZZZZ</name>
<dbReference type="AlphaFoldDB" id="X1ENQ4"/>
<sequence>NVEELAQKLGELEQNWNKCRQDTSALDARYQELEKKQQLLSQSLAQKEDVIHQVDEAKRESENNMQSQMETREQKIKELEDAVAKLDETRRMLEINLLAQLESREKKIKMQEETISELGNQKQYVG</sequence>
<feature type="coiled-coil region" evidence="1">
    <location>
        <begin position="2"/>
        <end position="121"/>
    </location>
</feature>